<dbReference type="FunFam" id="3.30.160.40:FF:000002">
    <property type="entry name" value="Porphobilinogen deaminase"/>
    <property type="match status" value="1"/>
</dbReference>
<dbReference type="SUPFAM" id="SSF54782">
    <property type="entry name" value="Porphobilinogen deaminase (hydroxymethylbilane synthase), C-terminal domain"/>
    <property type="match status" value="1"/>
</dbReference>
<dbReference type="PANTHER" id="PTHR11557:SF0">
    <property type="entry name" value="PORPHOBILINOGEN DEAMINASE"/>
    <property type="match status" value="1"/>
</dbReference>
<evidence type="ECO:0000256" key="4">
    <source>
        <dbReference type="ARBA" id="ARBA00005638"/>
    </source>
</evidence>
<dbReference type="PRINTS" id="PR00151">
    <property type="entry name" value="PORPHBDMNASE"/>
</dbReference>
<dbReference type="Pfam" id="PF03900">
    <property type="entry name" value="Porphobil_deamC"/>
    <property type="match status" value="1"/>
</dbReference>
<evidence type="ECO:0000256" key="6">
    <source>
        <dbReference type="ARBA" id="ARBA00016519"/>
    </source>
</evidence>
<dbReference type="AlphaFoldDB" id="A0AAN6S9U2"/>
<evidence type="ECO:0000256" key="11">
    <source>
        <dbReference type="ARBA" id="ARBA00033064"/>
    </source>
</evidence>
<accession>A0AAN6S9U2</accession>
<dbReference type="NCBIfam" id="TIGR00212">
    <property type="entry name" value="hemC"/>
    <property type="match status" value="1"/>
</dbReference>
<feature type="domain" description="Porphobilinogen deaminase N-terminal" evidence="13">
    <location>
        <begin position="20"/>
        <end position="236"/>
    </location>
</feature>
<evidence type="ECO:0000256" key="5">
    <source>
        <dbReference type="ARBA" id="ARBA00012655"/>
    </source>
</evidence>
<evidence type="ECO:0000313" key="16">
    <source>
        <dbReference type="Proteomes" id="UP001303473"/>
    </source>
</evidence>
<evidence type="ECO:0000256" key="7">
    <source>
        <dbReference type="ARBA" id="ARBA00022679"/>
    </source>
</evidence>
<dbReference type="PANTHER" id="PTHR11557">
    <property type="entry name" value="PORPHOBILINOGEN DEAMINASE"/>
    <property type="match status" value="1"/>
</dbReference>
<keyword evidence="7" id="KW-0808">Transferase</keyword>
<comment type="cofactor">
    <cofactor evidence="1">
        <name>dipyrromethane</name>
        <dbReference type="ChEBI" id="CHEBI:60342"/>
    </cofactor>
</comment>
<gene>
    <name evidence="15" type="ORF">QBC46DRAFT_369949</name>
</gene>
<dbReference type="PIRSF" id="PIRSF001438">
    <property type="entry name" value="4pyrrol_synth_OHMeBilane_synth"/>
    <property type="match status" value="1"/>
</dbReference>
<organism evidence="15 16">
    <name type="scientific">Diplogelasinospora grovesii</name>
    <dbReference type="NCBI Taxonomy" id="303347"/>
    <lineage>
        <taxon>Eukaryota</taxon>
        <taxon>Fungi</taxon>
        <taxon>Dikarya</taxon>
        <taxon>Ascomycota</taxon>
        <taxon>Pezizomycotina</taxon>
        <taxon>Sordariomycetes</taxon>
        <taxon>Sordariomycetidae</taxon>
        <taxon>Sordariales</taxon>
        <taxon>Diplogelasinosporaceae</taxon>
        <taxon>Diplogelasinospora</taxon>
    </lineage>
</organism>
<evidence type="ECO:0000256" key="2">
    <source>
        <dbReference type="ARBA" id="ARBA00002869"/>
    </source>
</evidence>
<comment type="pathway">
    <text evidence="3">Porphyrin-containing compound metabolism; protoporphyrin-IX biosynthesis; coproporphyrinogen-III from 5-aminolevulinate: step 2/4.</text>
</comment>
<dbReference type="InterPro" id="IPR022419">
    <property type="entry name" value="Porphobilin_deaminase_cofac_BS"/>
</dbReference>
<name>A0AAN6S9U2_9PEZI</name>
<dbReference type="Gene3D" id="3.40.190.10">
    <property type="entry name" value="Periplasmic binding protein-like II"/>
    <property type="match status" value="2"/>
</dbReference>
<dbReference type="InterPro" id="IPR000860">
    <property type="entry name" value="HemC"/>
</dbReference>
<protein>
    <recommendedName>
        <fullName evidence="6">Porphobilinogen deaminase</fullName>
        <ecNumber evidence="5">2.5.1.61</ecNumber>
    </recommendedName>
    <alternativeName>
        <fullName evidence="11">Hydroxymethylbilane synthase</fullName>
    </alternativeName>
    <alternativeName>
        <fullName evidence="10">Pre-uroporphyrinogen synthase</fullName>
    </alternativeName>
</protein>
<comment type="catalytic activity">
    <reaction evidence="12">
        <text>4 porphobilinogen + H2O = hydroxymethylbilane + 4 NH4(+)</text>
        <dbReference type="Rhea" id="RHEA:13185"/>
        <dbReference type="ChEBI" id="CHEBI:15377"/>
        <dbReference type="ChEBI" id="CHEBI:28938"/>
        <dbReference type="ChEBI" id="CHEBI:57845"/>
        <dbReference type="ChEBI" id="CHEBI:58126"/>
        <dbReference type="EC" id="2.5.1.61"/>
    </reaction>
</comment>
<dbReference type="InterPro" id="IPR036803">
    <property type="entry name" value="Porphobilinogen_deaminase_C_sf"/>
</dbReference>
<keyword evidence="8" id="KW-0350">Heme biosynthesis</keyword>
<dbReference type="GO" id="GO:0005737">
    <property type="term" value="C:cytoplasm"/>
    <property type="evidence" value="ECO:0007669"/>
    <property type="project" value="TreeGrafter"/>
</dbReference>
<dbReference type="PROSITE" id="PS00533">
    <property type="entry name" value="PORPHOBILINOGEN_DEAM"/>
    <property type="match status" value="1"/>
</dbReference>
<evidence type="ECO:0000256" key="8">
    <source>
        <dbReference type="ARBA" id="ARBA00023133"/>
    </source>
</evidence>
<feature type="domain" description="Porphobilinogen deaminase C-terminal" evidence="14">
    <location>
        <begin position="251"/>
        <end position="337"/>
    </location>
</feature>
<dbReference type="Gene3D" id="3.30.160.40">
    <property type="entry name" value="Porphobilinogen deaminase, C-terminal domain"/>
    <property type="match status" value="1"/>
</dbReference>
<evidence type="ECO:0000256" key="12">
    <source>
        <dbReference type="ARBA" id="ARBA00048169"/>
    </source>
</evidence>
<proteinExistence type="inferred from homology"/>
<dbReference type="Pfam" id="PF01379">
    <property type="entry name" value="Porphobil_deam"/>
    <property type="match status" value="1"/>
</dbReference>
<dbReference type="CDD" id="cd13645">
    <property type="entry name" value="PBP2_HuPBGD_like"/>
    <property type="match status" value="1"/>
</dbReference>
<reference evidence="16" key="1">
    <citation type="journal article" date="2023" name="Mol. Phylogenet. Evol.">
        <title>Genome-scale phylogeny and comparative genomics of the fungal order Sordariales.</title>
        <authorList>
            <person name="Hensen N."/>
            <person name="Bonometti L."/>
            <person name="Westerberg I."/>
            <person name="Brannstrom I.O."/>
            <person name="Guillou S."/>
            <person name="Cros-Aarteil S."/>
            <person name="Calhoun S."/>
            <person name="Haridas S."/>
            <person name="Kuo A."/>
            <person name="Mondo S."/>
            <person name="Pangilinan J."/>
            <person name="Riley R."/>
            <person name="LaButti K."/>
            <person name="Andreopoulos B."/>
            <person name="Lipzen A."/>
            <person name="Chen C."/>
            <person name="Yan M."/>
            <person name="Daum C."/>
            <person name="Ng V."/>
            <person name="Clum A."/>
            <person name="Steindorff A."/>
            <person name="Ohm R.A."/>
            <person name="Martin F."/>
            <person name="Silar P."/>
            <person name="Natvig D.O."/>
            <person name="Lalanne C."/>
            <person name="Gautier V."/>
            <person name="Ament-Velasquez S.L."/>
            <person name="Kruys A."/>
            <person name="Hutchinson M.I."/>
            <person name="Powell A.J."/>
            <person name="Barry K."/>
            <person name="Miller A.N."/>
            <person name="Grigoriev I.V."/>
            <person name="Debuchy R."/>
            <person name="Gladieux P."/>
            <person name="Hiltunen Thoren M."/>
            <person name="Johannesson H."/>
        </authorList>
    </citation>
    <scope>NUCLEOTIDE SEQUENCE [LARGE SCALE GENOMIC DNA]</scope>
    <source>
        <strain evidence="16">CBS 340.73</strain>
    </source>
</reference>
<dbReference type="InterPro" id="IPR022417">
    <property type="entry name" value="Porphobilin_deaminase_N"/>
</dbReference>
<comment type="caution">
    <text evidence="15">The sequence shown here is derived from an EMBL/GenBank/DDBJ whole genome shotgun (WGS) entry which is preliminary data.</text>
</comment>
<dbReference type="FunFam" id="3.40.190.10:FF:000086">
    <property type="entry name" value="Probable porphobilinogen deaminase"/>
    <property type="match status" value="1"/>
</dbReference>
<evidence type="ECO:0000313" key="15">
    <source>
        <dbReference type="EMBL" id="KAK3945784.1"/>
    </source>
</evidence>
<dbReference type="Proteomes" id="UP001303473">
    <property type="component" value="Unassembled WGS sequence"/>
</dbReference>
<dbReference type="HAMAP" id="MF_00260">
    <property type="entry name" value="Porphobil_deam"/>
    <property type="match status" value="1"/>
</dbReference>
<dbReference type="InterPro" id="IPR022418">
    <property type="entry name" value="Porphobilinogen_deaminase_C"/>
</dbReference>
<evidence type="ECO:0000256" key="9">
    <source>
        <dbReference type="ARBA" id="ARBA00023244"/>
    </source>
</evidence>
<dbReference type="EMBL" id="MU853753">
    <property type="protein sequence ID" value="KAK3945784.1"/>
    <property type="molecule type" value="Genomic_DNA"/>
</dbReference>
<dbReference type="EC" id="2.5.1.61" evidence="5"/>
<dbReference type="GO" id="GO:0004418">
    <property type="term" value="F:hydroxymethylbilane synthase activity"/>
    <property type="evidence" value="ECO:0007669"/>
    <property type="project" value="UniProtKB-EC"/>
</dbReference>
<comment type="function">
    <text evidence="2">Tetrapolymerization of the monopyrrole PBG into the hydroxymethylbilane pre-uroporphyrinogen in several discrete steps.</text>
</comment>
<evidence type="ECO:0000256" key="1">
    <source>
        <dbReference type="ARBA" id="ARBA00001916"/>
    </source>
</evidence>
<sequence length="368" mass="39718">MAAAKQNEGKKEEEEEGYTIRVGTRRSALALKQAELVISSLSSAHPHVNFEVHAMATMGDRDKTTPLPEMGKGLWTSELEAKLVAKEVDIIVHSLKDMPTTLPSGCLLGCVTKREDPRDVVIFKEDKYKTLAELAELKEGAVVGTSSVRRAAQLRRRYPGLKFKDVRGNIDTRLKKLDDPENGLDCIILAAAGLLRMDFGDRIGQYLESSTEGGGLLHAVGQGALGIECREDDERVLGLLKSIEHTPTMMAAFAERSVMRTLEGGCSVPIGVETSWVEGEDTEEEGEGESKGGRKLRIRAIVVSLDGTEGVDGEKVEEVASLAQADSLGKKMAQELVDKGAQKILDVINNAREGHEGAGAVKVGDVSK</sequence>
<evidence type="ECO:0000259" key="13">
    <source>
        <dbReference type="Pfam" id="PF01379"/>
    </source>
</evidence>
<comment type="similarity">
    <text evidence="4">Belongs to the HMBS family.</text>
</comment>
<evidence type="ECO:0000259" key="14">
    <source>
        <dbReference type="Pfam" id="PF03900"/>
    </source>
</evidence>
<keyword evidence="16" id="KW-1185">Reference proteome</keyword>
<dbReference type="SUPFAM" id="SSF53850">
    <property type="entry name" value="Periplasmic binding protein-like II"/>
    <property type="match status" value="1"/>
</dbReference>
<evidence type="ECO:0000256" key="10">
    <source>
        <dbReference type="ARBA" id="ARBA00030685"/>
    </source>
</evidence>
<dbReference type="GO" id="GO:0006783">
    <property type="term" value="P:heme biosynthetic process"/>
    <property type="evidence" value="ECO:0007669"/>
    <property type="project" value="UniProtKB-KW"/>
</dbReference>
<evidence type="ECO:0000256" key="3">
    <source>
        <dbReference type="ARBA" id="ARBA00004735"/>
    </source>
</evidence>
<keyword evidence="9" id="KW-0627">Porphyrin biosynthesis</keyword>